<dbReference type="InterPro" id="IPR024936">
    <property type="entry name" value="Cyclophilin-type_PPIase"/>
</dbReference>
<reference evidence="5" key="1">
    <citation type="submission" date="2018-06" db="EMBL/GenBank/DDBJ databases">
        <authorList>
            <person name="Zhirakovskaya E."/>
        </authorList>
    </citation>
    <scope>NUCLEOTIDE SEQUENCE</scope>
</reference>
<dbReference type="EC" id="5.2.1.8" evidence="1"/>
<dbReference type="InterPro" id="IPR002130">
    <property type="entry name" value="Cyclophilin-type_PPIase_dom"/>
</dbReference>
<dbReference type="SUPFAM" id="SSF50891">
    <property type="entry name" value="Cyclophilin-like"/>
    <property type="match status" value="1"/>
</dbReference>
<dbReference type="GO" id="GO:0003755">
    <property type="term" value="F:peptidyl-prolyl cis-trans isomerase activity"/>
    <property type="evidence" value="ECO:0007669"/>
    <property type="project" value="UniProtKB-KW"/>
</dbReference>
<accession>A0A3B0YQ59</accession>
<dbReference type="Pfam" id="PF00160">
    <property type="entry name" value="Pro_isomerase"/>
    <property type="match status" value="1"/>
</dbReference>
<dbReference type="PROSITE" id="PS50072">
    <property type="entry name" value="CSA_PPIASE_2"/>
    <property type="match status" value="1"/>
</dbReference>
<evidence type="ECO:0000256" key="3">
    <source>
        <dbReference type="ARBA" id="ARBA00023235"/>
    </source>
</evidence>
<evidence type="ECO:0000259" key="4">
    <source>
        <dbReference type="PROSITE" id="PS50072"/>
    </source>
</evidence>
<dbReference type="PANTHER" id="PTHR43246">
    <property type="entry name" value="PEPTIDYL-PROLYL CIS-TRANS ISOMERASE CYP38, CHLOROPLASTIC"/>
    <property type="match status" value="1"/>
</dbReference>
<keyword evidence="3 5" id="KW-0413">Isomerase</keyword>
<evidence type="ECO:0000256" key="1">
    <source>
        <dbReference type="ARBA" id="ARBA00013194"/>
    </source>
</evidence>
<dbReference type="GO" id="GO:0006457">
    <property type="term" value="P:protein folding"/>
    <property type="evidence" value="ECO:0007669"/>
    <property type="project" value="InterPro"/>
</dbReference>
<dbReference type="InterPro" id="IPR029000">
    <property type="entry name" value="Cyclophilin-like_dom_sf"/>
</dbReference>
<proteinExistence type="predicted"/>
<dbReference type="PROSITE" id="PS00170">
    <property type="entry name" value="CSA_PPIASE_1"/>
    <property type="match status" value="1"/>
</dbReference>
<dbReference type="InterPro" id="IPR044665">
    <property type="entry name" value="E_coli_cyclophilin_A-like"/>
</dbReference>
<sequence>MTRFLKIILGVLIFSTAIHADTGKKAVNTENTVTVHMQTSKGEIVLELDRLKAPVTVNNFVEYANAGFYDGTIFHRVIPGFMIQGGGFGPGIVRKQTRAPIKNESNNGLHNTAGTIAMARTSNPDSATAQFFINTNNNTRGLDYPSQGGYCVFGKVIKGMDVVTAIERAPRGQRGKYGDVPTEDIIIEKVTVEQPQPAAAPATP</sequence>
<dbReference type="EMBL" id="UOFM01000177">
    <property type="protein sequence ID" value="VAW76459.1"/>
    <property type="molecule type" value="Genomic_DNA"/>
</dbReference>
<dbReference type="AlphaFoldDB" id="A0A3B0YQ59"/>
<dbReference type="Gene3D" id="2.40.100.10">
    <property type="entry name" value="Cyclophilin-like"/>
    <property type="match status" value="1"/>
</dbReference>
<name>A0A3B0YQ59_9ZZZZ</name>
<organism evidence="5">
    <name type="scientific">hydrothermal vent metagenome</name>
    <dbReference type="NCBI Taxonomy" id="652676"/>
    <lineage>
        <taxon>unclassified sequences</taxon>
        <taxon>metagenomes</taxon>
        <taxon>ecological metagenomes</taxon>
    </lineage>
</organism>
<keyword evidence="2" id="KW-0697">Rotamase</keyword>
<dbReference type="InterPro" id="IPR020892">
    <property type="entry name" value="Cyclophilin-type_PPIase_CS"/>
</dbReference>
<gene>
    <name evidence="5" type="ORF">MNBD_GAMMA14-1173</name>
</gene>
<evidence type="ECO:0000256" key="2">
    <source>
        <dbReference type="ARBA" id="ARBA00023110"/>
    </source>
</evidence>
<feature type="domain" description="PPIase cyclophilin-type" evidence="4">
    <location>
        <begin position="42"/>
        <end position="192"/>
    </location>
</feature>
<dbReference type="CDD" id="cd01920">
    <property type="entry name" value="cyclophilin_EcCYP_like"/>
    <property type="match status" value="1"/>
</dbReference>
<protein>
    <recommendedName>
        <fullName evidence="1">peptidylprolyl isomerase</fullName>
        <ecNumber evidence="1">5.2.1.8</ecNumber>
    </recommendedName>
</protein>
<dbReference type="PRINTS" id="PR00153">
    <property type="entry name" value="CSAPPISMRASE"/>
</dbReference>
<dbReference type="PIRSF" id="PIRSF001467">
    <property type="entry name" value="Peptidylpro_ismrse"/>
    <property type="match status" value="1"/>
</dbReference>
<evidence type="ECO:0000313" key="5">
    <source>
        <dbReference type="EMBL" id="VAW76459.1"/>
    </source>
</evidence>